<protein>
    <submittedName>
        <fullName evidence="1">Uncharacterized protein</fullName>
    </submittedName>
</protein>
<dbReference type="AlphaFoldDB" id="A0A1W1EE99"/>
<reference evidence="1" key="1">
    <citation type="submission" date="2016-10" db="EMBL/GenBank/DDBJ databases">
        <authorList>
            <person name="de Groot N.N."/>
        </authorList>
    </citation>
    <scope>NUCLEOTIDE SEQUENCE</scope>
</reference>
<sequence length="172" mass="19421">MKTFKLCVILSIFLLSSSFLSAQTESGNNSSNKNETQSTKLLSSIIIIRPANIQGKAINIYIDGEYVSSLLPGSYTQESVCPTTHRIKAAYTNIKTRYKEKQSAGQRVKLNAGKEYFYRVGNKLKIHPLSENERKALFAKHPKEQTYTISRLNKKRCSQPSRNIKNKSSRGD</sequence>
<dbReference type="EMBL" id="FPKX01000047">
    <property type="protein sequence ID" value="SFZ98351.1"/>
    <property type="molecule type" value="Genomic_DNA"/>
</dbReference>
<accession>A0A1W1EE99</accession>
<proteinExistence type="predicted"/>
<evidence type="ECO:0000313" key="1">
    <source>
        <dbReference type="EMBL" id="SFZ98351.1"/>
    </source>
</evidence>
<organism evidence="1">
    <name type="scientific">hydrothermal vent metagenome</name>
    <dbReference type="NCBI Taxonomy" id="652676"/>
    <lineage>
        <taxon>unclassified sequences</taxon>
        <taxon>metagenomes</taxon>
        <taxon>ecological metagenomes</taxon>
    </lineage>
</organism>
<gene>
    <name evidence="1" type="ORF">MNB_SV-5-9</name>
</gene>
<name>A0A1W1EE99_9ZZZZ</name>